<evidence type="ECO:0000313" key="6">
    <source>
        <dbReference type="Proteomes" id="UP000248646"/>
    </source>
</evidence>
<feature type="domain" description="HTH gntR-type" evidence="4">
    <location>
        <begin position="1"/>
        <end position="67"/>
    </location>
</feature>
<dbReference type="InterPro" id="IPR000524">
    <property type="entry name" value="Tscrpt_reg_HTH_GntR"/>
</dbReference>
<dbReference type="RefSeq" id="WP_111438614.1">
    <property type="nucleotide sequence ID" value="NZ_QKZI01000001.1"/>
</dbReference>
<gene>
    <name evidence="5" type="ORF">C7437_1011140</name>
</gene>
<dbReference type="SMART" id="SM00895">
    <property type="entry name" value="FCD"/>
    <property type="match status" value="1"/>
</dbReference>
<protein>
    <submittedName>
        <fullName evidence="5">GntR family transcriptional regulator</fullName>
    </submittedName>
</protein>
<keyword evidence="6" id="KW-1185">Reference proteome</keyword>
<dbReference type="Gene3D" id="1.20.120.530">
    <property type="entry name" value="GntR ligand-binding domain-like"/>
    <property type="match status" value="1"/>
</dbReference>
<dbReference type="CDD" id="cd07377">
    <property type="entry name" value="WHTH_GntR"/>
    <property type="match status" value="1"/>
</dbReference>
<dbReference type="GO" id="GO:0003700">
    <property type="term" value="F:DNA-binding transcription factor activity"/>
    <property type="evidence" value="ECO:0007669"/>
    <property type="project" value="InterPro"/>
</dbReference>
<evidence type="ECO:0000256" key="1">
    <source>
        <dbReference type="ARBA" id="ARBA00023015"/>
    </source>
</evidence>
<dbReference type="Proteomes" id="UP000248646">
    <property type="component" value="Unassembled WGS sequence"/>
</dbReference>
<dbReference type="GO" id="GO:0003677">
    <property type="term" value="F:DNA binding"/>
    <property type="evidence" value="ECO:0007669"/>
    <property type="project" value="UniProtKB-KW"/>
</dbReference>
<dbReference type="SMART" id="SM00345">
    <property type="entry name" value="HTH_GNTR"/>
    <property type="match status" value="1"/>
</dbReference>
<name>A0A2W7MNF7_9BACI</name>
<sequence length="219" mass="25907">MKKTQAFNIIKQMIIENRFTEKQMLDINQLANELNMSRTPIQKALTQLEQEGYVTITPQVGVFIKAPSLRELHERLSLSVSIDVYMAEHAAHFINQQQLNELSILLDNMENATSNLEYEKLDHAFHMTIYQSSKNEYAYKLNKSNWDYLNYVQFTHDIFKDHYREQSQLEHRLIFQALQESDAFLVRELMERHLRKAEGFVLTEFAKRKHTNPILVKEG</sequence>
<dbReference type="InterPro" id="IPR036388">
    <property type="entry name" value="WH-like_DNA-bd_sf"/>
</dbReference>
<dbReference type="PANTHER" id="PTHR43537">
    <property type="entry name" value="TRANSCRIPTIONAL REGULATOR, GNTR FAMILY"/>
    <property type="match status" value="1"/>
</dbReference>
<keyword evidence="1" id="KW-0805">Transcription regulation</keyword>
<dbReference type="OrthoDB" id="9781630at2"/>
<reference evidence="5 6" key="1">
    <citation type="submission" date="2018-06" db="EMBL/GenBank/DDBJ databases">
        <title>Genomic Encyclopedia of Type Strains, Phase IV (KMG-IV): sequencing the most valuable type-strain genomes for metagenomic binning, comparative biology and taxonomic classification.</title>
        <authorList>
            <person name="Goeker M."/>
        </authorList>
    </citation>
    <scope>NUCLEOTIDE SEQUENCE [LARGE SCALE GENOMIC DNA]</scope>
    <source>
        <strain evidence="5 6">DSM 5</strain>
    </source>
</reference>
<keyword evidence="2" id="KW-0238">DNA-binding</keyword>
<dbReference type="AlphaFoldDB" id="A0A2W7MNF7"/>
<dbReference type="Gene3D" id="1.10.10.10">
    <property type="entry name" value="Winged helix-like DNA-binding domain superfamily/Winged helix DNA-binding domain"/>
    <property type="match status" value="1"/>
</dbReference>
<dbReference type="InterPro" id="IPR036390">
    <property type="entry name" value="WH_DNA-bd_sf"/>
</dbReference>
<accession>A0A2W7MNF7</accession>
<proteinExistence type="predicted"/>
<dbReference type="EMBL" id="QKZI01000001">
    <property type="protein sequence ID" value="PZX08018.1"/>
    <property type="molecule type" value="Genomic_DNA"/>
</dbReference>
<evidence type="ECO:0000259" key="4">
    <source>
        <dbReference type="PROSITE" id="PS50949"/>
    </source>
</evidence>
<evidence type="ECO:0000313" key="5">
    <source>
        <dbReference type="EMBL" id="PZX08018.1"/>
    </source>
</evidence>
<keyword evidence="3" id="KW-0804">Transcription</keyword>
<comment type="caution">
    <text evidence="5">The sequence shown here is derived from an EMBL/GenBank/DDBJ whole genome shotgun (WGS) entry which is preliminary data.</text>
</comment>
<evidence type="ECO:0000256" key="3">
    <source>
        <dbReference type="ARBA" id="ARBA00023163"/>
    </source>
</evidence>
<organism evidence="5 6">
    <name type="scientific">Psychrobacillus insolitus</name>
    <dbReference type="NCBI Taxonomy" id="1461"/>
    <lineage>
        <taxon>Bacteria</taxon>
        <taxon>Bacillati</taxon>
        <taxon>Bacillota</taxon>
        <taxon>Bacilli</taxon>
        <taxon>Bacillales</taxon>
        <taxon>Bacillaceae</taxon>
        <taxon>Psychrobacillus</taxon>
    </lineage>
</organism>
<dbReference type="Pfam" id="PF00392">
    <property type="entry name" value="GntR"/>
    <property type="match status" value="1"/>
</dbReference>
<evidence type="ECO:0000256" key="2">
    <source>
        <dbReference type="ARBA" id="ARBA00023125"/>
    </source>
</evidence>
<dbReference type="SUPFAM" id="SSF46785">
    <property type="entry name" value="Winged helix' DNA-binding domain"/>
    <property type="match status" value="1"/>
</dbReference>
<dbReference type="InterPro" id="IPR011711">
    <property type="entry name" value="GntR_C"/>
</dbReference>
<dbReference type="PANTHER" id="PTHR43537:SF24">
    <property type="entry name" value="GLUCONATE OPERON TRANSCRIPTIONAL REPRESSOR"/>
    <property type="match status" value="1"/>
</dbReference>
<dbReference type="SUPFAM" id="SSF48008">
    <property type="entry name" value="GntR ligand-binding domain-like"/>
    <property type="match status" value="1"/>
</dbReference>
<dbReference type="PROSITE" id="PS50949">
    <property type="entry name" value="HTH_GNTR"/>
    <property type="match status" value="1"/>
</dbReference>
<dbReference type="Pfam" id="PF07729">
    <property type="entry name" value="FCD"/>
    <property type="match status" value="1"/>
</dbReference>
<dbReference type="InterPro" id="IPR008920">
    <property type="entry name" value="TF_FadR/GntR_C"/>
</dbReference>